<evidence type="ECO:0000259" key="2">
    <source>
        <dbReference type="PROSITE" id="PS50112"/>
    </source>
</evidence>
<evidence type="ECO:0000259" key="4">
    <source>
        <dbReference type="PROSITE" id="PS50883"/>
    </source>
</evidence>
<dbReference type="CDD" id="cd01948">
    <property type="entry name" value="EAL"/>
    <property type="match status" value="1"/>
</dbReference>
<dbReference type="SMART" id="SM00267">
    <property type="entry name" value="GGDEF"/>
    <property type="match status" value="1"/>
</dbReference>
<feature type="domain" description="PAS" evidence="2">
    <location>
        <begin position="38"/>
        <end position="80"/>
    </location>
</feature>
<dbReference type="InterPro" id="IPR052155">
    <property type="entry name" value="Biofilm_reg_signaling"/>
</dbReference>
<dbReference type="PROSITE" id="PS50113">
    <property type="entry name" value="PAC"/>
    <property type="match status" value="2"/>
</dbReference>
<name>A0AAW9FQG0_9HYPH</name>
<dbReference type="PANTHER" id="PTHR44757">
    <property type="entry name" value="DIGUANYLATE CYCLASE DGCP"/>
    <property type="match status" value="1"/>
</dbReference>
<dbReference type="RefSeq" id="WP_320203373.1">
    <property type="nucleotide sequence ID" value="NZ_CP192783.1"/>
</dbReference>
<dbReference type="SUPFAM" id="SSF55785">
    <property type="entry name" value="PYP-like sensor domain (PAS domain)"/>
    <property type="match status" value="2"/>
</dbReference>
<evidence type="ECO:0000259" key="5">
    <source>
        <dbReference type="PROSITE" id="PS50887"/>
    </source>
</evidence>
<dbReference type="InterPro" id="IPR000014">
    <property type="entry name" value="PAS"/>
</dbReference>
<dbReference type="Pfam" id="PF00990">
    <property type="entry name" value="GGDEF"/>
    <property type="match status" value="1"/>
</dbReference>
<dbReference type="Pfam" id="PF00563">
    <property type="entry name" value="EAL"/>
    <property type="match status" value="1"/>
</dbReference>
<dbReference type="Gene3D" id="3.20.20.450">
    <property type="entry name" value="EAL domain"/>
    <property type="match status" value="1"/>
</dbReference>
<comment type="caution">
    <text evidence="6">The sequence shown here is derived from an EMBL/GenBank/DDBJ whole genome shotgun (WGS) entry which is preliminary data.</text>
</comment>
<dbReference type="InterPro" id="IPR029787">
    <property type="entry name" value="Nucleotide_cyclase"/>
</dbReference>
<dbReference type="Gene3D" id="3.30.70.270">
    <property type="match status" value="1"/>
</dbReference>
<dbReference type="CDD" id="cd00130">
    <property type="entry name" value="PAS"/>
    <property type="match status" value="2"/>
</dbReference>
<dbReference type="InterPro" id="IPR001610">
    <property type="entry name" value="PAC"/>
</dbReference>
<dbReference type="SMART" id="SM00091">
    <property type="entry name" value="PAS"/>
    <property type="match status" value="2"/>
</dbReference>
<feature type="domain" description="PAC" evidence="3">
    <location>
        <begin position="107"/>
        <end position="159"/>
    </location>
</feature>
<dbReference type="SUPFAM" id="SSF55073">
    <property type="entry name" value="Nucleotide cyclase"/>
    <property type="match status" value="1"/>
</dbReference>
<dbReference type="EMBL" id="JAVRAF010000009">
    <property type="protein sequence ID" value="MDX8304704.1"/>
    <property type="molecule type" value="Genomic_DNA"/>
</dbReference>
<dbReference type="SMART" id="SM00086">
    <property type="entry name" value="PAC"/>
    <property type="match status" value="2"/>
</dbReference>
<dbReference type="Pfam" id="PF08447">
    <property type="entry name" value="PAS_3"/>
    <property type="match status" value="1"/>
</dbReference>
<protein>
    <submittedName>
        <fullName evidence="6">EAL domain-containing protein</fullName>
    </submittedName>
</protein>
<dbReference type="InterPro" id="IPR000700">
    <property type="entry name" value="PAS-assoc_C"/>
</dbReference>
<dbReference type="InterPro" id="IPR013655">
    <property type="entry name" value="PAS_fold_3"/>
</dbReference>
<proteinExistence type="predicted"/>
<sequence length="716" mass="78243">MNTEAAYSTPGQSLDENSPRMGSRSRRPISRTTEGLAALSATSYPVVITDHTQADCPIVFVNAAFRKLTGYRDSDVLGRNCRLLQGADTEPAAISDLRAAVSLGVGIQREILNYRKDGTTFWNEVTIDPIRTEHGALIGYIGFQIECDEAHRASDEKAAAAAALASITDHMPGYIYQRIMRTDGTIDVVYSSPSLRKMLRIDDKDPSPNLSEYVHPEDLDSITSAIRKSAHDMTVYQDEFRLISTDGTIHWLRSESMPRLNVAGEIVWDGMAIEISAEKRWESEVATLALRDPLTGLLSRGAWQKALTTRLGAEPGEAAPGCALLCVDLSGFNQINEQVGTQGGDDILCAIAQRLTDLSASVDGVSARLGGDEFGLMVKVCESAEVLESLGRSLASAISATIQIGDHAISVQAVFGATLHGRDPEVGVTVTELKIQAEQALRWAKSQGPGSYALYSRDRDNRFSNATVLARSLESAITNGELILHYQPLVDIASGAVVSAEALVRWNHPTLGAQRPDIFIPIAEKTGFIVQLGRWVFEETLRQRRLWRDEGLTVPPISINVSGRQLGPALADTFGQCLAEFGGRARDFELELTESLLIEGSQEVMSCLQDLQAMGFSIAIDDFGSGHSTFRYLRDFPVDKLKLDQTYVRKLVLESADAQIIRAVIALARGMDIALVAEGIETEMQRDFLQREGCKIGQGYLFSKPLTADDFKRLLS</sequence>
<evidence type="ECO:0000259" key="3">
    <source>
        <dbReference type="PROSITE" id="PS50113"/>
    </source>
</evidence>
<feature type="compositionally biased region" description="Polar residues" evidence="1">
    <location>
        <begin position="1"/>
        <end position="16"/>
    </location>
</feature>
<dbReference type="AlphaFoldDB" id="A0AAW9FQG0"/>
<dbReference type="Pfam" id="PF13426">
    <property type="entry name" value="PAS_9"/>
    <property type="match status" value="1"/>
</dbReference>
<dbReference type="CDD" id="cd01949">
    <property type="entry name" value="GGDEF"/>
    <property type="match status" value="1"/>
</dbReference>
<dbReference type="NCBIfam" id="TIGR00229">
    <property type="entry name" value="sensory_box"/>
    <property type="match status" value="1"/>
</dbReference>
<dbReference type="Gene3D" id="3.30.450.20">
    <property type="entry name" value="PAS domain"/>
    <property type="match status" value="2"/>
</dbReference>
<dbReference type="PROSITE" id="PS50887">
    <property type="entry name" value="GGDEF"/>
    <property type="match status" value="1"/>
</dbReference>
<evidence type="ECO:0000256" key="1">
    <source>
        <dbReference type="SAM" id="MobiDB-lite"/>
    </source>
</evidence>
<dbReference type="InterPro" id="IPR035965">
    <property type="entry name" value="PAS-like_dom_sf"/>
</dbReference>
<dbReference type="PROSITE" id="PS50883">
    <property type="entry name" value="EAL"/>
    <property type="match status" value="1"/>
</dbReference>
<organism evidence="6">
    <name type="scientific">Agrobacterium rosae</name>
    <dbReference type="NCBI Taxonomy" id="1972867"/>
    <lineage>
        <taxon>Bacteria</taxon>
        <taxon>Pseudomonadati</taxon>
        <taxon>Pseudomonadota</taxon>
        <taxon>Alphaproteobacteria</taxon>
        <taxon>Hyphomicrobiales</taxon>
        <taxon>Rhizobiaceae</taxon>
        <taxon>Rhizobium/Agrobacterium group</taxon>
        <taxon>Agrobacterium</taxon>
    </lineage>
</organism>
<dbReference type="InterPro" id="IPR001633">
    <property type="entry name" value="EAL_dom"/>
</dbReference>
<feature type="region of interest" description="Disordered" evidence="1">
    <location>
        <begin position="1"/>
        <end position="29"/>
    </location>
</feature>
<feature type="domain" description="EAL" evidence="4">
    <location>
        <begin position="466"/>
        <end position="716"/>
    </location>
</feature>
<dbReference type="PANTHER" id="PTHR44757:SF2">
    <property type="entry name" value="BIOFILM ARCHITECTURE MAINTENANCE PROTEIN MBAA"/>
    <property type="match status" value="1"/>
</dbReference>
<dbReference type="PROSITE" id="PS50112">
    <property type="entry name" value="PAS"/>
    <property type="match status" value="1"/>
</dbReference>
<feature type="domain" description="PAC" evidence="3">
    <location>
        <begin position="236"/>
        <end position="287"/>
    </location>
</feature>
<accession>A0AAW9FQG0</accession>
<feature type="domain" description="GGDEF" evidence="5">
    <location>
        <begin position="320"/>
        <end position="457"/>
    </location>
</feature>
<dbReference type="SMART" id="SM00052">
    <property type="entry name" value="EAL"/>
    <property type="match status" value="1"/>
</dbReference>
<dbReference type="InterPro" id="IPR035919">
    <property type="entry name" value="EAL_sf"/>
</dbReference>
<dbReference type="SUPFAM" id="SSF141868">
    <property type="entry name" value="EAL domain-like"/>
    <property type="match status" value="1"/>
</dbReference>
<evidence type="ECO:0000313" key="6">
    <source>
        <dbReference type="EMBL" id="MDX8304704.1"/>
    </source>
</evidence>
<dbReference type="InterPro" id="IPR043128">
    <property type="entry name" value="Rev_trsase/Diguanyl_cyclase"/>
</dbReference>
<dbReference type="NCBIfam" id="TIGR00254">
    <property type="entry name" value="GGDEF"/>
    <property type="match status" value="1"/>
</dbReference>
<gene>
    <name evidence="6" type="ORF">RMR22_20820</name>
</gene>
<dbReference type="InterPro" id="IPR000160">
    <property type="entry name" value="GGDEF_dom"/>
</dbReference>
<reference evidence="6" key="1">
    <citation type="journal article" date="2023" name="Phytobiomes J">
        <title>Deciphering the key players within the bacterial microbiota associated with aerial crown gall tumors on rhododendron: Insights into the gallobiome.</title>
        <authorList>
            <person name="Kuzmanovic N."/>
            <person name="Nesme J."/>
            <person name="Wolf J."/>
            <person name="Neumann-Schaal M."/>
            <person name="Petersen J."/>
            <person name="Fernandez-Gnecco G."/>
            <person name="Sproeer C."/>
            <person name="Bunk B."/>
            <person name="Overmann J."/>
            <person name="Sorensen S.J."/>
            <person name="Idczak E."/>
            <person name="Smalla K."/>
        </authorList>
    </citation>
    <scope>NUCLEOTIDE SEQUENCE</scope>
    <source>
        <strain evidence="6">Rho-11.1</strain>
    </source>
</reference>